<protein>
    <submittedName>
        <fullName evidence="2">Uncharacterized protein</fullName>
    </submittedName>
</protein>
<evidence type="ECO:0000313" key="3">
    <source>
        <dbReference type="Proteomes" id="UP001152799"/>
    </source>
</evidence>
<keyword evidence="3" id="KW-1185">Reference proteome</keyword>
<dbReference type="OrthoDB" id="6604522at2759"/>
<feature type="chain" id="PRO_5040364083" evidence="1">
    <location>
        <begin position="21"/>
        <end position="98"/>
    </location>
</feature>
<keyword evidence="1" id="KW-0732">Signal</keyword>
<reference evidence="2" key="1">
    <citation type="submission" date="2022-01" db="EMBL/GenBank/DDBJ databases">
        <authorList>
            <person name="King R."/>
        </authorList>
    </citation>
    <scope>NUCLEOTIDE SEQUENCE</scope>
</reference>
<sequence>MSPSTTAIICFTILFTNLQAQQELIVCPPDYCKDNPCQGDSSCPDGEILRPSFCGCCEKCVPEIPFGGSCLELIGVPLPSICEPGTVCCDGTCQYSCE</sequence>
<evidence type="ECO:0000313" key="2">
    <source>
        <dbReference type="EMBL" id="CAG9771349.1"/>
    </source>
</evidence>
<organism evidence="2 3">
    <name type="scientific">Ceutorhynchus assimilis</name>
    <name type="common">cabbage seed weevil</name>
    <dbReference type="NCBI Taxonomy" id="467358"/>
    <lineage>
        <taxon>Eukaryota</taxon>
        <taxon>Metazoa</taxon>
        <taxon>Ecdysozoa</taxon>
        <taxon>Arthropoda</taxon>
        <taxon>Hexapoda</taxon>
        <taxon>Insecta</taxon>
        <taxon>Pterygota</taxon>
        <taxon>Neoptera</taxon>
        <taxon>Endopterygota</taxon>
        <taxon>Coleoptera</taxon>
        <taxon>Polyphaga</taxon>
        <taxon>Cucujiformia</taxon>
        <taxon>Curculionidae</taxon>
        <taxon>Ceutorhynchinae</taxon>
        <taxon>Ceutorhynchus</taxon>
    </lineage>
</organism>
<dbReference type="AlphaFoldDB" id="A0A9N9MWF3"/>
<accession>A0A9N9MWF3</accession>
<proteinExistence type="predicted"/>
<feature type="signal peptide" evidence="1">
    <location>
        <begin position="1"/>
        <end position="20"/>
    </location>
</feature>
<dbReference type="Proteomes" id="UP001152799">
    <property type="component" value="Chromosome 7"/>
</dbReference>
<gene>
    <name evidence="2" type="ORF">CEUTPL_LOCUS11785</name>
</gene>
<name>A0A9N9MWF3_9CUCU</name>
<evidence type="ECO:0000256" key="1">
    <source>
        <dbReference type="SAM" id="SignalP"/>
    </source>
</evidence>
<dbReference type="EMBL" id="OU892283">
    <property type="protein sequence ID" value="CAG9771349.1"/>
    <property type="molecule type" value="Genomic_DNA"/>
</dbReference>